<accession>A0A832QXS3</accession>
<dbReference type="InterPro" id="IPR050835">
    <property type="entry name" value="ABC_transporter_sub-D"/>
</dbReference>
<comment type="subcellular location">
    <subcellularLocation>
        <location evidence="1">Cell membrane</location>
        <topology evidence="1">Multi-pass membrane protein</topology>
    </subcellularLocation>
</comment>
<dbReference type="Gene3D" id="3.40.50.300">
    <property type="entry name" value="P-loop containing nucleotide triphosphate hydrolases"/>
    <property type="match status" value="1"/>
</dbReference>
<dbReference type="InterPro" id="IPR003439">
    <property type="entry name" value="ABC_transporter-like_ATP-bd"/>
</dbReference>
<sequence length="565" mass="61588">MTLGRAGRLARIAASGPGRWQGLGIYALVLALNFAGVWVSLRLIAWNKTFFDALENLDGATALRQVGLFFLLTAMSAGSWLAADWLRKLLLIRWRARLTQAALDLWIGNRAYWLLRAGYSDQPVENPDQRISEDCRLFVDNLLTFTLDLISTLVGLFSFVAVLWAAADFALSLTVLGTEISIPRYMVWLAPVYAALSTVLTHGLGKPLKRVYFDRERVEADFRHALVRVRDQADTIAQSSGEAAESRRLAGRFGAIVQNWRQVMRAELVLGLFMRPYMQTVLRIPTFLALPIYFAGAVTLGGLMQIASAFSNVVTELSWFIFKYRDLAGFVAVCERLDGLMSLSKAPAPAGAALQRIARQDPGDGAVRIAGLRLATPQGRWLDPVPDAAIAPGQTVVIQGASGGGKTTLLSALTGLWPWGEGRIAAPRGRLLVLPAGAPVMDDNILAAASYPEPPETHGLPRVHMVLERVGLGHRLRMDTGTSGLSMGERQRLGLARAALNRPDWLFLDEATAALDSAAEADLLRWLRRELPAATLIIVAHRPPRGVDPDQILAIGATEPGRKTA</sequence>
<dbReference type="Gene3D" id="1.20.1560.10">
    <property type="entry name" value="ABC transporter type 1, transmembrane domain"/>
    <property type="match status" value="1"/>
</dbReference>
<dbReference type="InterPro" id="IPR003593">
    <property type="entry name" value="AAA+_ATPase"/>
</dbReference>
<reference evidence="11 12" key="1">
    <citation type="journal article" date="2020" name="Biotechnol. Biofuels">
        <title>New insights from the biogas microbiome by comprehensive genome-resolved metagenomics of nearly 1600 species originating from multiple anaerobic digesters.</title>
        <authorList>
            <person name="Campanaro S."/>
            <person name="Treu L."/>
            <person name="Rodriguez-R L.M."/>
            <person name="Kovalovszki A."/>
            <person name="Ziels R.M."/>
            <person name="Maus I."/>
            <person name="Zhu X."/>
            <person name="Kougias P.G."/>
            <person name="Basile A."/>
            <person name="Luo G."/>
            <person name="Schluter A."/>
            <person name="Konstantinidis K.T."/>
            <person name="Angelidaki I."/>
        </authorList>
    </citation>
    <scope>NUCLEOTIDE SEQUENCE [LARGE SCALE GENOMIC DNA]</scope>
    <source>
        <strain evidence="11">AS04akNAM_125</strain>
    </source>
</reference>
<evidence type="ECO:0000259" key="10">
    <source>
        <dbReference type="PROSITE" id="PS50929"/>
    </source>
</evidence>
<evidence type="ECO:0000256" key="4">
    <source>
        <dbReference type="ARBA" id="ARBA00022741"/>
    </source>
</evidence>
<organism evidence="11 12">
    <name type="scientific">Paracoccus solventivorans</name>
    <dbReference type="NCBI Taxonomy" id="53463"/>
    <lineage>
        <taxon>Bacteria</taxon>
        <taxon>Pseudomonadati</taxon>
        <taxon>Pseudomonadota</taxon>
        <taxon>Alphaproteobacteria</taxon>
        <taxon>Rhodobacterales</taxon>
        <taxon>Paracoccaceae</taxon>
        <taxon>Paracoccus</taxon>
    </lineage>
</organism>
<evidence type="ECO:0000256" key="3">
    <source>
        <dbReference type="ARBA" id="ARBA00022692"/>
    </source>
</evidence>
<dbReference type="SMART" id="SM00382">
    <property type="entry name" value="AAA"/>
    <property type="match status" value="1"/>
</dbReference>
<dbReference type="EMBL" id="DULP01000084">
    <property type="protein sequence ID" value="HHW33633.1"/>
    <property type="molecule type" value="Genomic_DNA"/>
</dbReference>
<evidence type="ECO:0000256" key="2">
    <source>
        <dbReference type="ARBA" id="ARBA00022448"/>
    </source>
</evidence>
<feature type="domain" description="ABC transmembrane type-1" evidence="10">
    <location>
        <begin position="27"/>
        <end position="329"/>
    </location>
</feature>
<evidence type="ECO:0000256" key="1">
    <source>
        <dbReference type="ARBA" id="ARBA00004651"/>
    </source>
</evidence>
<dbReference type="GO" id="GO:0005886">
    <property type="term" value="C:plasma membrane"/>
    <property type="evidence" value="ECO:0007669"/>
    <property type="project" value="UniProtKB-SubCell"/>
</dbReference>
<dbReference type="SUPFAM" id="SSF90123">
    <property type="entry name" value="ABC transporter transmembrane region"/>
    <property type="match status" value="1"/>
</dbReference>
<keyword evidence="6 8" id="KW-1133">Transmembrane helix</keyword>
<dbReference type="InterPro" id="IPR011527">
    <property type="entry name" value="ABC1_TM_dom"/>
</dbReference>
<dbReference type="GO" id="GO:0016887">
    <property type="term" value="F:ATP hydrolysis activity"/>
    <property type="evidence" value="ECO:0007669"/>
    <property type="project" value="InterPro"/>
</dbReference>
<gene>
    <name evidence="11" type="ORF">GXX24_05780</name>
</gene>
<evidence type="ECO:0000256" key="5">
    <source>
        <dbReference type="ARBA" id="ARBA00022840"/>
    </source>
</evidence>
<feature type="transmembrane region" description="Helical" evidence="8">
    <location>
        <begin position="185"/>
        <end position="205"/>
    </location>
</feature>
<comment type="caution">
    <text evidence="11">The sequence shown here is derived from an EMBL/GenBank/DDBJ whole genome shotgun (WGS) entry which is preliminary data.</text>
</comment>
<feature type="transmembrane region" description="Helical" evidence="8">
    <location>
        <begin position="142"/>
        <end position="165"/>
    </location>
</feature>
<evidence type="ECO:0000259" key="9">
    <source>
        <dbReference type="PROSITE" id="PS50893"/>
    </source>
</evidence>
<dbReference type="GO" id="GO:0140359">
    <property type="term" value="F:ABC-type transporter activity"/>
    <property type="evidence" value="ECO:0007669"/>
    <property type="project" value="InterPro"/>
</dbReference>
<proteinExistence type="predicted"/>
<dbReference type="InterPro" id="IPR027417">
    <property type="entry name" value="P-loop_NTPase"/>
</dbReference>
<feature type="domain" description="ABC transporter" evidence="9">
    <location>
        <begin position="367"/>
        <end position="565"/>
    </location>
</feature>
<dbReference type="PROSITE" id="PS50929">
    <property type="entry name" value="ABC_TM1F"/>
    <property type="match status" value="1"/>
</dbReference>
<dbReference type="PANTHER" id="PTHR11384:SF59">
    <property type="entry name" value="LYSOSOMAL COBALAMIN TRANSPORTER ABCD4"/>
    <property type="match status" value="1"/>
</dbReference>
<protein>
    <submittedName>
        <fullName evidence="11">ABC transporter ATP-binding protein/permease</fullName>
    </submittedName>
</protein>
<dbReference type="PROSITE" id="PS50893">
    <property type="entry name" value="ABC_TRANSPORTER_2"/>
    <property type="match status" value="1"/>
</dbReference>
<evidence type="ECO:0000256" key="6">
    <source>
        <dbReference type="ARBA" id="ARBA00022989"/>
    </source>
</evidence>
<keyword evidence="7 8" id="KW-0472">Membrane</keyword>
<feature type="transmembrane region" description="Helical" evidence="8">
    <location>
        <begin position="20"/>
        <end position="46"/>
    </location>
</feature>
<dbReference type="SUPFAM" id="SSF52540">
    <property type="entry name" value="P-loop containing nucleoside triphosphate hydrolases"/>
    <property type="match status" value="1"/>
</dbReference>
<evidence type="ECO:0000313" key="11">
    <source>
        <dbReference type="EMBL" id="HHW33633.1"/>
    </source>
</evidence>
<keyword evidence="5 11" id="KW-0067">ATP-binding</keyword>
<dbReference type="GO" id="GO:0005524">
    <property type="term" value="F:ATP binding"/>
    <property type="evidence" value="ECO:0007669"/>
    <property type="project" value="UniProtKB-KW"/>
</dbReference>
<dbReference type="AlphaFoldDB" id="A0A832QXS3"/>
<dbReference type="Pfam" id="PF06472">
    <property type="entry name" value="ABC_membrane_2"/>
    <property type="match status" value="1"/>
</dbReference>
<feature type="transmembrane region" description="Helical" evidence="8">
    <location>
        <begin position="284"/>
        <end position="304"/>
    </location>
</feature>
<evidence type="ECO:0000256" key="8">
    <source>
        <dbReference type="SAM" id="Phobius"/>
    </source>
</evidence>
<evidence type="ECO:0000313" key="12">
    <source>
        <dbReference type="Proteomes" id="UP000580830"/>
    </source>
</evidence>
<evidence type="ECO:0000256" key="7">
    <source>
        <dbReference type="ARBA" id="ARBA00023136"/>
    </source>
</evidence>
<dbReference type="PANTHER" id="PTHR11384">
    <property type="entry name" value="ATP-BINDING CASSETTE, SUB-FAMILY D MEMBER"/>
    <property type="match status" value="1"/>
</dbReference>
<name>A0A832QXS3_9RHOB</name>
<keyword evidence="4" id="KW-0547">Nucleotide-binding</keyword>
<dbReference type="Proteomes" id="UP000580830">
    <property type="component" value="Unassembled WGS sequence"/>
</dbReference>
<dbReference type="InterPro" id="IPR036640">
    <property type="entry name" value="ABC1_TM_sf"/>
</dbReference>
<dbReference type="Pfam" id="PF00005">
    <property type="entry name" value="ABC_tran"/>
    <property type="match status" value="1"/>
</dbReference>
<feature type="transmembrane region" description="Helical" evidence="8">
    <location>
        <begin position="66"/>
        <end position="86"/>
    </location>
</feature>
<keyword evidence="3 8" id="KW-0812">Transmembrane</keyword>
<keyword evidence="2" id="KW-0813">Transport</keyword>